<name>A0A437H274_9SPHN</name>
<protein>
    <submittedName>
        <fullName evidence="1">Uncharacterized protein</fullName>
    </submittedName>
</protein>
<proteinExistence type="predicted"/>
<accession>A0A437H274</accession>
<evidence type="ECO:0000313" key="1">
    <source>
        <dbReference type="EMBL" id="RVQ69771.1"/>
    </source>
</evidence>
<dbReference type="Proteomes" id="UP000283003">
    <property type="component" value="Unassembled WGS sequence"/>
</dbReference>
<comment type="caution">
    <text evidence="1">The sequence shown here is derived from an EMBL/GenBank/DDBJ whole genome shotgun (WGS) entry which is preliminary data.</text>
</comment>
<dbReference type="AlphaFoldDB" id="A0A437H274"/>
<sequence length="37" mass="4068">MFTVIGVSPLLRQYQPWLPSNGAVNVPDWAVVALSIQ</sequence>
<dbReference type="EMBL" id="RXOL01000001">
    <property type="protein sequence ID" value="RVQ69771.1"/>
    <property type="molecule type" value="Genomic_DNA"/>
</dbReference>
<organism evidence="1 2">
    <name type="scientific">Croceicoccus ponticola</name>
    <dbReference type="NCBI Taxonomy" id="2217664"/>
    <lineage>
        <taxon>Bacteria</taxon>
        <taxon>Pseudomonadati</taxon>
        <taxon>Pseudomonadota</taxon>
        <taxon>Alphaproteobacteria</taxon>
        <taxon>Sphingomonadales</taxon>
        <taxon>Erythrobacteraceae</taxon>
        <taxon>Croceicoccus</taxon>
    </lineage>
</organism>
<gene>
    <name evidence="1" type="ORF">EKN06_02790</name>
</gene>
<reference evidence="1 2" key="1">
    <citation type="submission" date="2018-12" db="EMBL/GenBank/DDBJ databases">
        <title>Croceicoccus ponticola sp. nov., a lipolytic bacterium isolated from seawater.</title>
        <authorList>
            <person name="Yoon J.-H."/>
        </authorList>
    </citation>
    <scope>NUCLEOTIDE SEQUENCE [LARGE SCALE GENOMIC DNA]</scope>
    <source>
        <strain evidence="1 2">GM-16</strain>
    </source>
</reference>
<evidence type="ECO:0000313" key="2">
    <source>
        <dbReference type="Proteomes" id="UP000283003"/>
    </source>
</evidence>
<keyword evidence="2" id="KW-1185">Reference proteome</keyword>